<dbReference type="HOGENOM" id="CLU_291719_0_0_1"/>
<dbReference type="Proteomes" id="UP000011064">
    <property type="component" value="Unassembled WGS sequence"/>
</dbReference>
<dbReference type="GO" id="GO:0061631">
    <property type="term" value="F:ubiquitin conjugating enzyme activity"/>
    <property type="evidence" value="ECO:0007669"/>
    <property type="project" value="UniProtKB-EC"/>
</dbReference>
<dbReference type="SUPFAM" id="SSF54495">
    <property type="entry name" value="UBC-like"/>
    <property type="match status" value="1"/>
</dbReference>
<dbReference type="EC" id="2.3.2.23" evidence="1"/>
<dbReference type="InterPro" id="IPR000608">
    <property type="entry name" value="UBC"/>
</dbReference>
<dbReference type="GO" id="GO:0005524">
    <property type="term" value="F:ATP binding"/>
    <property type="evidence" value="ECO:0007669"/>
    <property type="project" value="UniProtKB-KW"/>
</dbReference>
<dbReference type="STRING" id="658429.L8FQN7"/>
<keyword evidence="9" id="KW-1185">Reference proteome</keyword>
<dbReference type="InParanoid" id="L8FQN7"/>
<sequence>MAGAGGKRIAKELNEATNPPLPGIQVNLGEDSDIHQWHIIIEGPPESPYAGGLFKLLLVLPTEYPFKPPKINFKTKIFHPNVSNDEHGSMCLGMLKGDQWKPSTKIVGVLEAALQLLSEPVPDDAVETGIAELYRNNRKEFDKQAKEWTKRAPNYYPLYATTFILQPLDVGCFSPLKSSYGKQVEGLVRLRIHHITKLEFLSAFKEAYKAAFTEQNIKSGFRATGLVPYDPNTVLSHLDLRLKTPTPPPVEKETWTSKTPQNATEVEFQTTHLKNRIVRHQDVSKTQNDSARKQNDSAGKSNDSAKKTDSATNGGPERRRCPNTTQSTQGDAANADNKPRPEQILPWPEFDAEQARTWEDLMESEFVLERHFTSLHTLEESGDTIRGRQMGSELDLNSFARFTVEDPVSQIIKRLSEDSVLRDRFGLKGSVKFENHSNTLSPDRTTEQMQSLSISDNPRRSERLRAHANKPGRADSSKSSKSTTKSSRPRADQFCVYNVGGEGETEHRVTALTIEYKAPHKLTLGHIYEGLVEMNVDEVVEVDDNESVAVRCRRLVAAVITQGFSYMVKAGVEYGEIYTGEATIFLRIPDDPSTVYYSLSVPKGDVGASTGWDERGNEPNRLHMTAVGQAVAFTLRALKTPPRSAQWIMKALRQLKTWNVVVKEVEDAVADDEVPSSEYRPSPRATQDITRSPIQFRPRKKNQFVGTCASVMSSFSSDDDNHDPDTPSRPQPPLNTKNPHTSPNPLSQTIERDRKKGASSETHRQKNLGRFCTPNCLMGMVDGGELDWRCPNVTEHGKLRHQLNRNTFMRRIRELLRNQLDYCVEMNIHGARGAFFKVKLPGFGYTVAAKGTGIECVQDLMHESTIYRRLLPVQGKCVPVHLGDTKVDSILYYAGAVRIVYMMFLSFGGFQLRSPISQTLADDAICGLHAIHQLGVLQGDSEARNILVHPDRLGITWIDFERAEFIRPRAVLGSLSPNRKRKGSWSNEEGKCQYGKDSKKTPASEIRQAKTELARLVVKQGVVTSTDVDLTRPGTSMRSERSLIAG</sequence>
<keyword evidence="3" id="KW-0547">Nucleotide-binding</keyword>
<feature type="region of interest" description="Disordered" evidence="6">
    <location>
        <begin position="433"/>
        <end position="493"/>
    </location>
</feature>
<feature type="domain" description="UBC core" evidence="7">
    <location>
        <begin position="4"/>
        <end position="154"/>
    </location>
</feature>
<dbReference type="Gene3D" id="3.10.110.10">
    <property type="entry name" value="Ubiquitin Conjugating Enzyme"/>
    <property type="match status" value="1"/>
</dbReference>
<dbReference type="VEuPathDB" id="FungiDB:GMDG_05175"/>
<feature type="region of interest" description="Disordered" evidence="6">
    <location>
        <begin position="243"/>
        <end position="346"/>
    </location>
</feature>
<reference evidence="9" key="1">
    <citation type="submission" date="2010-09" db="EMBL/GenBank/DDBJ databases">
        <title>The genome sequence of Geomyces destructans 20631-21.</title>
        <authorList>
            <consortium name="The Broad Institute Genome Sequencing Platform"/>
            <person name="Cuomo C.A."/>
            <person name="Blehert D.S."/>
            <person name="Lorch J.M."/>
            <person name="Young S.K."/>
            <person name="Zeng Q."/>
            <person name="Gargeya S."/>
            <person name="Fitzgerald M."/>
            <person name="Haas B."/>
            <person name="Abouelleil A."/>
            <person name="Alvarado L."/>
            <person name="Arachchi H.M."/>
            <person name="Berlin A."/>
            <person name="Brown A."/>
            <person name="Chapman S.B."/>
            <person name="Chen Z."/>
            <person name="Dunbar C."/>
            <person name="Freedman E."/>
            <person name="Gearin G."/>
            <person name="Gellesch M."/>
            <person name="Goldberg J."/>
            <person name="Griggs A."/>
            <person name="Gujja S."/>
            <person name="Heiman D."/>
            <person name="Howarth C."/>
            <person name="Larson L."/>
            <person name="Lui A."/>
            <person name="MacDonald P.J.P."/>
            <person name="Montmayeur A."/>
            <person name="Murphy C."/>
            <person name="Neiman D."/>
            <person name="Pearson M."/>
            <person name="Priest M."/>
            <person name="Roberts A."/>
            <person name="Saif S."/>
            <person name="Shea T."/>
            <person name="Shenoy N."/>
            <person name="Sisk P."/>
            <person name="Stolte C."/>
            <person name="Sykes S."/>
            <person name="Wortman J."/>
            <person name="Nusbaum C."/>
            <person name="Birren B."/>
        </authorList>
    </citation>
    <scope>NUCLEOTIDE SEQUENCE [LARGE SCALE GENOMIC DNA]</scope>
    <source>
        <strain evidence="9">ATCC MYA-4855 / 20631-21</strain>
    </source>
</reference>
<organism evidence="8 9">
    <name type="scientific">Pseudogymnoascus destructans (strain ATCC MYA-4855 / 20631-21)</name>
    <name type="common">Bat white-nose syndrome fungus</name>
    <name type="synonym">Geomyces destructans</name>
    <dbReference type="NCBI Taxonomy" id="658429"/>
    <lineage>
        <taxon>Eukaryota</taxon>
        <taxon>Fungi</taxon>
        <taxon>Dikarya</taxon>
        <taxon>Ascomycota</taxon>
        <taxon>Pezizomycotina</taxon>
        <taxon>Leotiomycetes</taxon>
        <taxon>Thelebolales</taxon>
        <taxon>Thelebolaceae</taxon>
        <taxon>Pseudogymnoascus</taxon>
    </lineage>
</organism>
<feature type="region of interest" description="Disordered" evidence="6">
    <location>
        <begin position="977"/>
        <end position="1006"/>
    </location>
</feature>
<keyword evidence="2" id="KW-0808">Transferase</keyword>
<keyword evidence="4" id="KW-0833">Ubl conjugation pathway</keyword>
<evidence type="ECO:0000256" key="5">
    <source>
        <dbReference type="ARBA" id="ARBA00022840"/>
    </source>
</evidence>
<protein>
    <recommendedName>
        <fullName evidence="1">E2 ubiquitin-conjugating enzyme</fullName>
        <ecNumber evidence="1">2.3.2.23</ecNumber>
    </recommendedName>
</protein>
<feature type="region of interest" description="Disordered" evidence="6">
    <location>
        <begin position="670"/>
        <end position="765"/>
    </location>
</feature>
<evidence type="ECO:0000256" key="3">
    <source>
        <dbReference type="ARBA" id="ARBA00022741"/>
    </source>
</evidence>
<feature type="compositionally biased region" description="Polar residues" evidence="6">
    <location>
        <begin position="322"/>
        <end position="331"/>
    </location>
</feature>
<proteinExistence type="predicted"/>
<feature type="compositionally biased region" description="Basic and acidic residues" evidence="6">
    <location>
        <begin position="750"/>
        <end position="764"/>
    </location>
</feature>
<accession>L8FQN7</accession>
<dbReference type="Pfam" id="PF00179">
    <property type="entry name" value="UQ_con"/>
    <property type="match status" value="1"/>
</dbReference>
<feature type="compositionally biased region" description="Polar residues" evidence="6">
    <location>
        <begin position="257"/>
        <end position="272"/>
    </location>
</feature>
<dbReference type="FunFam" id="3.10.110.10:FF:000060">
    <property type="entry name" value="Ubiquitin conjugating enzyme (UbcB)"/>
    <property type="match status" value="1"/>
</dbReference>
<dbReference type="SUPFAM" id="SSF56112">
    <property type="entry name" value="Protein kinase-like (PK-like)"/>
    <property type="match status" value="1"/>
</dbReference>
<feature type="compositionally biased region" description="Polar residues" evidence="6">
    <location>
        <begin position="436"/>
        <end position="456"/>
    </location>
</feature>
<dbReference type="PANTHER" id="PTHR24067">
    <property type="entry name" value="UBIQUITIN-CONJUGATING ENZYME E2"/>
    <property type="match status" value="1"/>
</dbReference>
<dbReference type="PROSITE" id="PS50127">
    <property type="entry name" value="UBC_2"/>
    <property type="match status" value="1"/>
</dbReference>
<feature type="compositionally biased region" description="Basic and acidic residues" evidence="6">
    <location>
        <begin position="988"/>
        <end position="1006"/>
    </location>
</feature>
<evidence type="ECO:0000256" key="1">
    <source>
        <dbReference type="ARBA" id="ARBA00012486"/>
    </source>
</evidence>
<dbReference type="EMBL" id="GL573273">
    <property type="protein sequence ID" value="ELR02011.1"/>
    <property type="molecule type" value="Genomic_DNA"/>
</dbReference>
<evidence type="ECO:0000259" key="7">
    <source>
        <dbReference type="PROSITE" id="PS50127"/>
    </source>
</evidence>
<evidence type="ECO:0000256" key="4">
    <source>
        <dbReference type="ARBA" id="ARBA00022786"/>
    </source>
</evidence>
<name>L8FQN7_PSED2</name>
<evidence type="ECO:0000313" key="8">
    <source>
        <dbReference type="EMBL" id="ELR02011.1"/>
    </source>
</evidence>
<dbReference type="InterPro" id="IPR016135">
    <property type="entry name" value="UBQ-conjugating_enzyme/RWD"/>
</dbReference>
<dbReference type="SMART" id="SM00212">
    <property type="entry name" value="UBCc"/>
    <property type="match status" value="1"/>
</dbReference>
<gene>
    <name evidence="8" type="ORF">GMDG_05175</name>
</gene>
<keyword evidence="5" id="KW-0067">ATP-binding</keyword>
<dbReference type="InterPro" id="IPR011009">
    <property type="entry name" value="Kinase-like_dom_sf"/>
</dbReference>
<dbReference type="AlphaFoldDB" id="L8FQN7"/>
<dbReference type="InterPro" id="IPR050113">
    <property type="entry name" value="Ub_conjugating_enzyme"/>
</dbReference>
<evidence type="ECO:0000256" key="6">
    <source>
        <dbReference type="SAM" id="MobiDB-lite"/>
    </source>
</evidence>
<evidence type="ECO:0000313" key="9">
    <source>
        <dbReference type="Proteomes" id="UP000011064"/>
    </source>
</evidence>
<evidence type="ECO:0000256" key="2">
    <source>
        <dbReference type="ARBA" id="ARBA00022679"/>
    </source>
</evidence>
<feature type="compositionally biased region" description="Polar residues" evidence="6">
    <location>
        <begin position="684"/>
        <end position="693"/>
    </location>
</feature>
<feature type="compositionally biased region" description="Polar residues" evidence="6">
    <location>
        <begin position="734"/>
        <end position="749"/>
    </location>
</feature>